<dbReference type="SUPFAM" id="SSF51679">
    <property type="entry name" value="Bacterial luciferase-like"/>
    <property type="match status" value="1"/>
</dbReference>
<proteinExistence type="predicted"/>
<evidence type="ECO:0000256" key="1">
    <source>
        <dbReference type="ARBA" id="ARBA00022630"/>
    </source>
</evidence>
<dbReference type="Proteomes" id="UP000317573">
    <property type="component" value="Unassembled WGS sequence"/>
</dbReference>
<dbReference type="RefSeq" id="WP_016692085.1">
    <property type="nucleotide sequence ID" value="NZ_VLJT01000031.1"/>
</dbReference>
<protein>
    <submittedName>
        <fullName evidence="6">Coenzyme F420-dependent N5,N10-methylene tetrahydromethanopterin reductase and related flavin-dependent oxidoreductases</fullName>
    </submittedName>
</protein>
<reference evidence="6 7" key="1">
    <citation type="submission" date="2019-07" db="EMBL/GenBank/DDBJ databases">
        <title>Genome sequencing of lignin-degrading bacterial isolates.</title>
        <authorList>
            <person name="Gladden J."/>
        </authorList>
    </citation>
    <scope>NUCLEOTIDE SEQUENCE [LARGE SCALE GENOMIC DNA]</scope>
    <source>
        <strain evidence="6 7">J45</strain>
    </source>
</reference>
<evidence type="ECO:0000256" key="4">
    <source>
        <dbReference type="ARBA" id="ARBA00023033"/>
    </source>
</evidence>
<gene>
    <name evidence="6" type="ORF">L618_003200000150</name>
</gene>
<evidence type="ECO:0000259" key="5">
    <source>
        <dbReference type="Pfam" id="PF00296"/>
    </source>
</evidence>
<keyword evidence="2" id="KW-0288">FMN</keyword>
<accession>A0A562DZV9</accession>
<evidence type="ECO:0000256" key="2">
    <source>
        <dbReference type="ARBA" id="ARBA00022643"/>
    </source>
</evidence>
<dbReference type="PANTHER" id="PTHR30011:SF16">
    <property type="entry name" value="C2H2 FINGER DOMAIN TRANSCRIPTION FACTOR (EUROFUNG)-RELATED"/>
    <property type="match status" value="1"/>
</dbReference>
<evidence type="ECO:0000313" key="7">
    <source>
        <dbReference type="Proteomes" id="UP000317573"/>
    </source>
</evidence>
<sequence length="296" mass="30999">MPTSPIAVWFLEPGNAATMLRTVLHLDLAGADAVVLPGEADCPEALLLAAAASRRASRIGLVAEISPWSQPPFLTARALGTLDALTRGRAGWFVSGRDTGTTCSDDSGRWSAGTATAAERQDALADYLAATAALGNSWEPDALVADVPSGRYVDADCVHVTNYHGPYFSTRGPLNAPRPPQGRAVRFAEYRPNAAESDVADVLVVGSEEDIPDARASADRVLLKVAGEAAAAPPVTSADGYAFCGLTGGRLLGQVLHETLPALVPVPRGGLLRDRFGLSASDFEFVPYHAEQEVPV</sequence>
<dbReference type="InterPro" id="IPR051260">
    <property type="entry name" value="Diverse_substr_monoxygenases"/>
</dbReference>
<keyword evidence="3" id="KW-0560">Oxidoreductase</keyword>
<keyword evidence="4" id="KW-0503">Monooxygenase</keyword>
<dbReference type="InterPro" id="IPR011251">
    <property type="entry name" value="Luciferase-like_dom"/>
</dbReference>
<keyword evidence="1" id="KW-0285">Flavoprotein</keyword>
<dbReference type="PANTHER" id="PTHR30011">
    <property type="entry name" value="ALKANESULFONATE MONOOXYGENASE-RELATED"/>
    <property type="match status" value="1"/>
</dbReference>
<name>A0A562DZV9_RHORH</name>
<dbReference type="GO" id="GO:0004497">
    <property type="term" value="F:monooxygenase activity"/>
    <property type="evidence" value="ECO:0007669"/>
    <property type="project" value="UniProtKB-KW"/>
</dbReference>
<dbReference type="EMBL" id="VLJT01000031">
    <property type="protein sequence ID" value="TWH15131.1"/>
    <property type="molecule type" value="Genomic_DNA"/>
</dbReference>
<dbReference type="GO" id="GO:0016705">
    <property type="term" value="F:oxidoreductase activity, acting on paired donors, with incorporation or reduction of molecular oxygen"/>
    <property type="evidence" value="ECO:0007669"/>
    <property type="project" value="InterPro"/>
</dbReference>
<comment type="caution">
    <text evidence="6">The sequence shown here is derived from an EMBL/GenBank/DDBJ whole genome shotgun (WGS) entry which is preliminary data.</text>
</comment>
<dbReference type="InterPro" id="IPR036661">
    <property type="entry name" value="Luciferase-like_sf"/>
</dbReference>
<dbReference type="AlphaFoldDB" id="A0A562DZV9"/>
<evidence type="ECO:0000256" key="3">
    <source>
        <dbReference type="ARBA" id="ARBA00023002"/>
    </source>
</evidence>
<dbReference type="Pfam" id="PF00296">
    <property type="entry name" value="Bac_luciferase"/>
    <property type="match status" value="1"/>
</dbReference>
<feature type="domain" description="Luciferase-like" evidence="5">
    <location>
        <begin position="15"/>
        <end position="222"/>
    </location>
</feature>
<dbReference type="Gene3D" id="3.20.20.30">
    <property type="entry name" value="Luciferase-like domain"/>
    <property type="match status" value="1"/>
</dbReference>
<organism evidence="6 7">
    <name type="scientific">Rhodococcus rhodochrous J45</name>
    <dbReference type="NCBI Taxonomy" id="935266"/>
    <lineage>
        <taxon>Bacteria</taxon>
        <taxon>Bacillati</taxon>
        <taxon>Actinomycetota</taxon>
        <taxon>Actinomycetes</taxon>
        <taxon>Mycobacteriales</taxon>
        <taxon>Nocardiaceae</taxon>
        <taxon>Rhodococcus</taxon>
    </lineage>
</organism>
<evidence type="ECO:0000313" key="6">
    <source>
        <dbReference type="EMBL" id="TWH15131.1"/>
    </source>
</evidence>